<protein>
    <submittedName>
        <fullName evidence="2">Uncharacterized protein</fullName>
    </submittedName>
</protein>
<dbReference type="EMBL" id="AMZH03016068">
    <property type="protein sequence ID" value="RRT45069.1"/>
    <property type="molecule type" value="Genomic_DNA"/>
</dbReference>
<dbReference type="AlphaFoldDB" id="A0A426XZY9"/>
<sequence length="213" mass="24142">MEISLVILQDVVLQLVLHLVFVIRPDDDDDDDDISIRQWLLPRSLRYLGSRKQRLSHGLNPYLAGPDCMDSLRFELDYACLVLPAPNGSGMDGDTRKNKASATEVILWDGVSRHETSCVLGWLPLACSGDCGLLLVSSHALDSCGWPWPPCPHVTTLAEVDGPKRKRQLLWTIFFLLPHTQYKTDCFMFQPQIMHTCYCLKSLLKQHSSVHRQ</sequence>
<organism evidence="2 3">
    <name type="scientific">Ensete ventricosum</name>
    <name type="common">Abyssinian banana</name>
    <name type="synonym">Musa ensete</name>
    <dbReference type="NCBI Taxonomy" id="4639"/>
    <lineage>
        <taxon>Eukaryota</taxon>
        <taxon>Viridiplantae</taxon>
        <taxon>Streptophyta</taxon>
        <taxon>Embryophyta</taxon>
        <taxon>Tracheophyta</taxon>
        <taxon>Spermatophyta</taxon>
        <taxon>Magnoliopsida</taxon>
        <taxon>Liliopsida</taxon>
        <taxon>Zingiberales</taxon>
        <taxon>Musaceae</taxon>
        <taxon>Ensete</taxon>
    </lineage>
</organism>
<evidence type="ECO:0000313" key="2">
    <source>
        <dbReference type="EMBL" id="RRT45069.1"/>
    </source>
</evidence>
<reference evidence="2 3" key="1">
    <citation type="journal article" date="2014" name="Agronomy (Basel)">
        <title>A Draft Genome Sequence for Ensete ventricosum, the Drought-Tolerant Tree Against Hunger.</title>
        <authorList>
            <person name="Harrison J."/>
            <person name="Moore K.A."/>
            <person name="Paszkiewicz K."/>
            <person name="Jones T."/>
            <person name="Grant M."/>
            <person name="Ambacheew D."/>
            <person name="Muzemil S."/>
            <person name="Studholme D.J."/>
        </authorList>
    </citation>
    <scope>NUCLEOTIDE SEQUENCE [LARGE SCALE GENOMIC DNA]</scope>
</reference>
<gene>
    <name evidence="2" type="ORF">B296_00055374</name>
</gene>
<evidence type="ECO:0000313" key="3">
    <source>
        <dbReference type="Proteomes" id="UP000287651"/>
    </source>
</evidence>
<feature type="chain" id="PRO_5019255777" evidence="1">
    <location>
        <begin position="23"/>
        <end position="213"/>
    </location>
</feature>
<keyword evidence="1" id="KW-0732">Signal</keyword>
<feature type="signal peptide" evidence="1">
    <location>
        <begin position="1"/>
        <end position="22"/>
    </location>
</feature>
<evidence type="ECO:0000256" key="1">
    <source>
        <dbReference type="SAM" id="SignalP"/>
    </source>
</evidence>
<name>A0A426XZY9_ENSVE</name>
<accession>A0A426XZY9</accession>
<dbReference type="Proteomes" id="UP000287651">
    <property type="component" value="Unassembled WGS sequence"/>
</dbReference>
<proteinExistence type="predicted"/>
<comment type="caution">
    <text evidence="2">The sequence shown here is derived from an EMBL/GenBank/DDBJ whole genome shotgun (WGS) entry which is preliminary data.</text>
</comment>